<dbReference type="OrthoDB" id="5948392at2"/>
<evidence type="ECO:0000313" key="3">
    <source>
        <dbReference type="Proteomes" id="UP000031643"/>
    </source>
</evidence>
<keyword evidence="1" id="KW-1133">Transmembrane helix</keyword>
<keyword evidence="1" id="KW-0472">Membrane</keyword>
<dbReference type="HOGENOM" id="CLU_183702_0_0_5"/>
<feature type="transmembrane region" description="Helical" evidence="1">
    <location>
        <begin position="67"/>
        <end position="94"/>
    </location>
</feature>
<dbReference type="Proteomes" id="UP000031643">
    <property type="component" value="Chromosome"/>
</dbReference>
<evidence type="ECO:0000313" key="2">
    <source>
        <dbReference type="EMBL" id="BAQ15770.1"/>
    </source>
</evidence>
<evidence type="ECO:0000256" key="1">
    <source>
        <dbReference type="SAM" id="Phobius"/>
    </source>
</evidence>
<gene>
    <name evidence="2" type="ORF">GL4_0300</name>
</gene>
<keyword evidence="3" id="KW-1185">Reference proteome</keyword>
<name>A0A0A8JYW2_9HYPH</name>
<accession>A0A0A8JYW2</accession>
<dbReference type="AlphaFoldDB" id="A0A0A8JYW2"/>
<reference evidence="2 3" key="1">
    <citation type="submission" date="2014-09" db="EMBL/GenBank/DDBJ databases">
        <title>Genome sequencing of Methyloceanibacter caenitepidi Gela4.</title>
        <authorList>
            <person name="Takeuchi M."/>
            <person name="Susumu S."/>
            <person name="Kamagata Y."/>
            <person name="Oshima K."/>
            <person name="Hattori M."/>
            <person name="Iwasaki W."/>
        </authorList>
    </citation>
    <scope>NUCLEOTIDE SEQUENCE [LARGE SCALE GENOMIC DNA]</scope>
    <source>
        <strain evidence="2 3">Gela4</strain>
    </source>
</reference>
<sequence length="103" mass="10824">MRKRNVFFLLALVLILLLAVAPLIVTLGAGTYAANHGCVLHEGFVNPCIVDGQDVGQTLYQLGMVGWFAIATLPLGLGAAAILILVWIITAVAARKRAKQGAA</sequence>
<dbReference type="KEGG" id="mcg:GL4_0300"/>
<protein>
    <submittedName>
        <fullName evidence="2">Uncharacterized protein</fullName>
    </submittedName>
</protein>
<organism evidence="2 3">
    <name type="scientific">Methyloceanibacter caenitepidi</name>
    <dbReference type="NCBI Taxonomy" id="1384459"/>
    <lineage>
        <taxon>Bacteria</taxon>
        <taxon>Pseudomonadati</taxon>
        <taxon>Pseudomonadota</taxon>
        <taxon>Alphaproteobacteria</taxon>
        <taxon>Hyphomicrobiales</taxon>
        <taxon>Hyphomicrobiaceae</taxon>
        <taxon>Methyloceanibacter</taxon>
    </lineage>
</organism>
<proteinExistence type="predicted"/>
<dbReference type="EMBL" id="AP014648">
    <property type="protein sequence ID" value="BAQ15770.1"/>
    <property type="molecule type" value="Genomic_DNA"/>
</dbReference>
<dbReference type="STRING" id="1384459.GL4_0300"/>
<keyword evidence="1" id="KW-0812">Transmembrane</keyword>